<sequence>HGTGTVTRIDGNLNAVKYIEILKEELPKISQIFAGQEWYLVHDRSTIHTARIVKQFIDENGINDMKHPPRSPDLNPIENVFAELKRRINMRIRAAGDNGRIRSKDQLFEWVKEAWIEIAQTNFIRNIYRTFPLRFCDVTNRHGENSAY</sequence>
<gene>
    <name evidence="2" type="ORF">B4U80_01097</name>
</gene>
<dbReference type="VEuPathDB" id="VectorBase:LDEU014372"/>
<dbReference type="Proteomes" id="UP000288716">
    <property type="component" value="Unassembled WGS sequence"/>
</dbReference>
<feature type="domain" description="Tc1-like transposase DDE" evidence="1">
    <location>
        <begin position="5"/>
        <end position="90"/>
    </location>
</feature>
<comment type="caution">
    <text evidence="2">The sequence shown here is derived from an EMBL/GenBank/DDBJ whole genome shotgun (WGS) entry which is preliminary data.</text>
</comment>
<evidence type="ECO:0000259" key="1">
    <source>
        <dbReference type="Pfam" id="PF13358"/>
    </source>
</evidence>
<evidence type="ECO:0000313" key="2">
    <source>
        <dbReference type="EMBL" id="RWS01762.1"/>
    </source>
</evidence>
<protein>
    <submittedName>
        <fullName evidence="2">Transposase-like protein</fullName>
    </submittedName>
</protein>
<accession>A0A443QFH5</accession>
<feature type="non-terminal residue" evidence="2">
    <location>
        <position position="1"/>
    </location>
</feature>
<dbReference type="AlphaFoldDB" id="A0A443QFH5"/>
<evidence type="ECO:0000313" key="3">
    <source>
        <dbReference type="Proteomes" id="UP000288716"/>
    </source>
</evidence>
<dbReference type="InterPro" id="IPR038717">
    <property type="entry name" value="Tc1-like_DDE_dom"/>
</dbReference>
<dbReference type="OrthoDB" id="9996331at2759"/>
<dbReference type="GO" id="GO:0003676">
    <property type="term" value="F:nucleic acid binding"/>
    <property type="evidence" value="ECO:0007669"/>
    <property type="project" value="InterPro"/>
</dbReference>
<dbReference type="InterPro" id="IPR036397">
    <property type="entry name" value="RNaseH_sf"/>
</dbReference>
<feature type="non-terminal residue" evidence="2">
    <location>
        <position position="148"/>
    </location>
</feature>
<organism evidence="2 3">
    <name type="scientific">Leptotrombidium deliense</name>
    <dbReference type="NCBI Taxonomy" id="299467"/>
    <lineage>
        <taxon>Eukaryota</taxon>
        <taxon>Metazoa</taxon>
        <taxon>Ecdysozoa</taxon>
        <taxon>Arthropoda</taxon>
        <taxon>Chelicerata</taxon>
        <taxon>Arachnida</taxon>
        <taxon>Acari</taxon>
        <taxon>Acariformes</taxon>
        <taxon>Trombidiformes</taxon>
        <taxon>Prostigmata</taxon>
        <taxon>Anystina</taxon>
        <taxon>Parasitengona</taxon>
        <taxon>Trombiculoidea</taxon>
        <taxon>Trombiculidae</taxon>
        <taxon>Leptotrombidium</taxon>
    </lineage>
</organism>
<dbReference type="Pfam" id="PF13358">
    <property type="entry name" value="DDE_3"/>
    <property type="match status" value="1"/>
</dbReference>
<dbReference type="Gene3D" id="3.30.420.10">
    <property type="entry name" value="Ribonuclease H-like superfamily/Ribonuclease H"/>
    <property type="match status" value="1"/>
</dbReference>
<dbReference type="STRING" id="299467.A0A443QFH5"/>
<proteinExistence type="predicted"/>
<reference evidence="2 3" key="1">
    <citation type="journal article" date="2018" name="Gigascience">
        <title>Genomes of trombidid mites reveal novel predicted allergens and laterally-transferred genes associated with secondary metabolism.</title>
        <authorList>
            <person name="Dong X."/>
            <person name="Chaisiri K."/>
            <person name="Xia D."/>
            <person name="Armstrong S.D."/>
            <person name="Fang Y."/>
            <person name="Donnelly M.J."/>
            <person name="Kadowaki T."/>
            <person name="McGarry J.W."/>
            <person name="Darby A.C."/>
            <person name="Makepeace B.L."/>
        </authorList>
    </citation>
    <scope>NUCLEOTIDE SEQUENCE [LARGE SCALE GENOMIC DNA]</scope>
    <source>
        <strain evidence="2">UoL-UT</strain>
    </source>
</reference>
<name>A0A443QFH5_9ACAR</name>
<dbReference type="EMBL" id="NCKV01057039">
    <property type="protein sequence ID" value="RWS01762.1"/>
    <property type="molecule type" value="Genomic_DNA"/>
</dbReference>
<keyword evidence="3" id="KW-1185">Reference proteome</keyword>